<organism evidence="2 3">
    <name type="scientific">[Emmonsia] crescens</name>
    <dbReference type="NCBI Taxonomy" id="73230"/>
    <lineage>
        <taxon>Eukaryota</taxon>
        <taxon>Fungi</taxon>
        <taxon>Dikarya</taxon>
        <taxon>Ascomycota</taxon>
        <taxon>Pezizomycotina</taxon>
        <taxon>Eurotiomycetes</taxon>
        <taxon>Eurotiomycetidae</taxon>
        <taxon>Onygenales</taxon>
        <taxon>Ajellomycetaceae</taxon>
        <taxon>Emergomyces</taxon>
    </lineage>
</organism>
<feature type="compositionally biased region" description="Low complexity" evidence="1">
    <location>
        <begin position="511"/>
        <end position="523"/>
    </location>
</feature>
<dbReference type="SUPFAM" id="SSF55753">
    <property type="entry name" value="Actin depolymerizing proteins"/>
    <property type="match status" value="1"/>
</dbReference>
<feature type="compositionally biased region" description="Polar residues" evidence="1">
    <location>
        <begin position="440"/>
        <end position="454"/>
    </location>
</feature>
<feature type="compositionally biased region" description="Pro residues" evidence="1">
    <location>
        <begin position="926"/>
        <end position="936"/>
    </location>
</feature>
<feature type="region of interest" description="Disordered" evidence="1">
    <location>
        <begin position="397"/>
        <end position="601"/>
    </location>
</feature>
<sequence>MSLNGLDDPTVIESYQSALAEAGGWFLLKYVSRDTVALLARGTGGVTEIKITIDGYEETSPLYGFLQYRRRKIILKYVPEGISRLIQARITVQFQSILDKFSPNDTVFSLTLSSELTESALSSACLLHTASGSMTSSSSSLRRRRLGEITEDAEECASPREETYGRLENGYGNRRGSVFSGTSDATAVPSHHQRGQGSGDSSRTDIARPPQDDLSEPPADKPLPSVPRNHTESQSNGHAQRHFLDSLAHSPPDSRKSSQSTRPSLRDLDSISLYRPKVKLGPRPSMDPSGRPRTAGSIGRSNDTRPVASLPAGVRMSTRKNGSSAGRPKSQPDIPVPRLPLSMAPPVPHLLIPPPPLNLGPMSRHAPGSPRSVMSVPTSLSITPEKLRLMRALELRKKQMEKRVDKTEKKNNEPSSEPKQVEKKLDIEGNKENIEIVQVEVTTKPEQTEATSIASEAEIPQQPAPRSQQPQLSPSITLVEEKKQTPPSPDPSNPDSAVDVGAIEPRNIQCASSSASAVSTVSSDADEKHCFPTISVNNSPDTFKNGKEEEANEASEPTQANPQTVVSDTAIDTQTQTQNNDKSEITQVAEPSDSPTGDLKVSIIEAPLGISSPNATPRAIPRDSVSVTLYSQAAPPQTPEMTPTHIPQESPQSVTIATSPVSQKSAERMSVKSLSVASDNDLSKSDQYFSEKEPSLANRRKGLMDPIHIVTQFDQLDEDNLLSDDSFMDELGSATFQEAKPIAVPKTPSGATFAKNGDLDSAVDWRNSRVVSNPTNGRNTVSDLQALPIGRSASGSFLDSQKAVPVLVAKKVNVSSGISKRIKALEMFSSREGQPLPGPQPPPPTSASASPFEKFRKRASMSQSSLPPASTLTSKSPSYTPSPSPSEGRALPPNPPKRTDSQSTNTQSRGKSNSVSVTARIIRDPAAPPNEPPADPSEPSVLNLQRSPLIVESDTSQSARRPSTSTITRPEKRSMSTSSGSGSGRISTSQGMPRSDSITSRISVSSRPRHEAHSPHPSPDAPYSPLDRVDEAREEKRESRKSRIIRRMSSITSNSRRGIINALSPTLKEEESQMASLNDEGSTLEPPQVVDIGEVNVQFPDTLLWKRRFMRIDDQGYLILTPGTIDGTARNIVKRYHLSEFRPPFLPDQDRQELPNSIVLDFLDGSTLQCACESRQGQNSILQDFIQFYWKPTGRTNKFFLSSNRNDRPTESTLNNTAYYFVPA</sequence>
<evidence type="ECO:0000313" key="3">
    <source>
        <dbReference type="Proteomes" id="UP000034164"/>
    </source>
</evidence>
<feature type="compositionally biased region" description="Polar residues" evidence="1">
    <location>
        <begin position="631"/>
        <end position="664"/>
    </location>
</feature>
<feature type="compositionally biased region" description="Low complexity" evidence="1">
    <location>
        <begin position="975"/>
        <end position="1006"/>
    </location>
</feature>
<dbReference type="Gene3D" id="3.40.20.10">
    <property type="entry name" value="Severin"/>
    <property type="match status" value="1"/>
</dbReference>
<feature type="compositionally biased region" description="Polar residues" evidence="1">
    <location>
        <begin position="555"/>
        <end position="580"/>
    </location>
</feature>
<feature type="compositionally biased region" description="Low complexity" evidence="1">
    <location>
        <begin position="870"/>
        <end position="881"/>
    </location>
</feature>
<evidence type="ECO:0000313" key="2">
    <source>
        <dbReference type="EMBL" id="KKZ68784.1"/>
    </source>
</evidence>
<evidence type="ECO:0008006" key="4">
    <source>
        <dbReference type="Google" id="ProtNLM"/>
    </source>
</evidence>
<reference evidence="3" key="1">
    <citation type="journal article" date="2015" name="PLoS Genet.">
        <title>The dynamic genome and transcriptome of the human fungal pathogen Blastomyces and close relative Emmonsia.</title>
        <authorList>
            <person name="Munoz J.F."/>
            <person name="Gauthier G.M."/>
            <person name="Desjardins C.A."/>
            <person name="Gallo J.E."/>
            <person name="Holder J."/>
            <person name="Sullivan T.D."/>
            <person name="Marty A.J."/>
            <person name="Carmen J.C."/>
            <person name="Chen Z."/>
            <person name="Ding L."/>
            <person name="Gujja S."/>
            <person name="Magrini V."/>
            <person name="Misas E."/>
            <person name="Mitreva M."/>
            <person name="Priest M."/>
            <person name="Saif S."/>
            <person name="Whiston E.A."/>
            <person name="Young S."/>
            <person name="Zeng Q."/>
            <person name="Goldman W.E."/>
            <person name="Mardis E.R."/>
            <person name="Taylor J.W."/>
            <person name="McEwen J.G."/>
            <person name="Clay O.K."/>
            <person name="Klein B.S."/>
            <person name="Cuomo C.A."/>
        </authorList>
    </citation>
    <scope>NUCLEOTIDE SEQUENCE [LARGE SCALE GENOMIC DNA]</scope>
    <source>
        <strain evidence="3">UAMH 3008</strain>
    </source>
</reference>
<feature type="compositionally biased region" description="Basic and acidic residues" evidence="1">
    <location>
        <begin position="397"/>
        <end position="412"/>
    </location>
</feature>
<dbReference type="OrthoDB" id="74412at2759"/>
<dbReference type="VEuPathDB" id="FungiDB:EMCG_00997"/>
<feature type="compositionally biased region" description="Basic and acidic residues" evidence="1">
    <location>
        <begin position="419"/>
        <end position="434"/>
    </location>
</feature>
<dbReference type="EMBL" id="LCZI01000036">
    <property type="protein sequence ID" value="KKZ68784.1"/>
    <property type="molecule type" value="Genomic_DNA"/>
</dbReference>
<protein>
    <recommendedName>
        <fullName evidence="4">ADF-H domain-containing protein</fullName>
    </recommendedName>
</protein>
<evidence type="ECO:0000256" key="1">
    <source>
        <dbReference type="SAM" id="MobiDB-lite"/>
    </source>
</evidence>
<gene>
    <name evidence="2" type="ORF">EMCG_00997</name>
</gene>
<dbReference type="InterPro" id="IPR029006">
    <property type="entry name" value="ADF-H/Gelsolin-like_dom_sf"/>
</dbReference>
<feature type="region of interest" description="Disordered" evidence="1">
    <location>
        <begin position="631"/>
        <end position="693"/>
    </location>
</feature>
<proteinExistence type="predicted"/>
<feature type="compositionally biased region" description="Polar residues" evidence="1">
    <location>
        <begin position="953"/>
        <end position="968"/>
    </location>
</feature>
<feature type="compositionally biased region" description="Basic and acidic residues" evidence="1">
    <location>
        <begin position="681"/>
        <end position="693"/>
    </location>
</feature>
<feature type="compositionally biased region" description="Low complexity" evidence="1">
    <location>
        <begin position="460"/>
        <end position="475"/>
    </location>
</feature>
<dbReference type="Proteomes" id="UP000034164">
    <property type="component" value="Unassembled WGS sequence"/>
</dbReference>
<comment type="caution">
    <text evidence="2">The sequence shown here is derived from an EMBL/GenBank/DDBJ whole genome shotgun (WGS) entry which is preliminary data.</text>
</comment>
<feature type="compositionally biased region" description="Basic and acidic residues" evidence="1">
    <location>
        <begin position="1027"/>
        <end position="1038"/>
    </location>
</feature>
<feature type="compositionally biased region" description="Pro residues" evidence="1">
    <location>
        <begin position="836"/>
        <end position="845"/>
    </location>
</feature>
<feature type="region of interest" description="Disordered" evidence="1">
    <location>
        <begin position="131"/>
        <end position="341"/>
    </location>
</feature>
<accession>A0A0G2J7V7</accession>
<dbReference type="AlphaFoldDB" id="A0A0G2J7V7"/>
<feature type="region of interest" description="Disordered" evidence="1">
    <location>
        <begin position="831"/>
        <end position="1050"/>
    </location>
</feature>
<name>A0A0G2J7V7_9EURO</name>
<feature type="compositionally biased region" description="Polar residues" evidence="1">
    <location>
        <begin position="901"/>
        <end position="917"/>
    </location>
</feature>